<dbReference type="HOGENOM" id="CLU_2622145_0_0_1"/>
<organism evidence="1 2">
    <name type="scientific">Fusarium oxysporum f. sp. raphani 54005</name>
    <dbReference type="NCBI Taxonomy" id="1089458"/>
    <lineage>
        <taxon>Eukaryota</taxon>
        <taxon>Fungi</taxon>
        <taxon>Dikarya</taxon>
        <taxon>Ascomycota</taxon>
        <taxon>Pezizomycotina</taxon>
        <taxon>Sordariomycetes</taxon>
        <taxon>Hypocreomycetidae</taxon>
        <taxon>Hypocreales</taxon>
        <taxon>Nectriaceae</taxon>
        <taxon>Fusarium</taxon>
        <taxon>Fusarium oxysporum species complex</taxon>
    </lineage>
</organism>
<evidence type="ECO:0000313" key="1">
    <source>
        <dbReference type="EMBL" id="EXK80471.1"/>
    </source>
</evidence>
<proteinExistence type="predicted"/>
<evidence type="ECO:0000313" key="2">
    <source>
        <dbReference type="Proteomes" id="UP000030663"/>
    </source>
</evidence>
<dbReference type="Proteomes" id="UP000030663">
    <property type="component" value="Unassembled WGS sequence"/>
</dbReference>
<keyword evidence="2" id="KW-1185">Reference proteome</keyword>
<dbReference type="AlphaFoldDB" id="X0BF80"/>
<protein>
    <submittedName>
        <fullName evidence="1">Uncharacterized protein</fullName>
    </submittedName>
</protein>
<dbReference type="EMBL" id="JH658443">
    <property type="protein sequence ID" value="EXK80471.1"/>
    <property type="molecule type" value="Genomic_DNA"/>
</dbReference>
<gene>
    <name evidence="1" type="ORF">FOQG_15014</name>
</gene>
<accession>X0BF80</accession>
<sequence>MSITNARLEQIRNFETKISSELDWIRREKERLQEILSIVEGIPSSVRNQMSGSASSSSKKKAEVKLLVLMKRSLDTKV</sequence>
<reference evidence="1 2" key="1">
    <citation type="submission" date="2011-11" db="EMBL/GenBank/DDBJ databases">
        <title>The Genome Sequence of Fusarium oxysporum PHW815.</title>
        <authorList>
            <consortium name="The Broad Institute Genome Sequencing Platform"/>
            <person name="Ma L.-J."/>
            <person name="Gale L.R."/>
            <person name="Schwartz D.C."/>
            <person name="Zhou S."/>
            <person name="Corby-Kistler H."/>
            <person name="Young S.K."/>
            <person name="Zeng Q."/>
            <person name="Gargeya S."/>
            <person name="Fitzgerald M."/>
            <person name="Haas B."/>
            <person name="Abouelleil A."/>
            <person name="Alvarado L."/>
            <person name="Arachchi H.M."/>
            <person name="Berlin A."/>
            <person name="Brown A."/>
            <person name="Chapman S.B."/>
            <person name="Chen Z."/>
            <person name="Dunbar C."/>
            <person name="Freedman E."/>
            <person name="Gearin G."/>
            <person name="Goldberg J."/>
            <person name="Griggs A."/>
            <person name="Gujja S."/>
            <person name="Heiman D."/>
            <person name="Howarth C."/>
            <person name="Larson L."/>
            <person name="Lui A."/>
            <person name="MacDonald P.J.P."/>
            <person name="Montmayeur A."/>
            <person name="Murphy C."/>
            <person name="Neiman D."/>
            <person name="Pearson M."/>
            <person name="Priest M."/>
            <person name="Roberts A."/>
            <person name="Saif S."/>
            <person name="Shea T."/>
            <person name="Shenoy N."/>
            <person name="Sisk P."/>
            <person name="Stolte C."/>
            <person name="Sykes S."/>
            <person name="Wortman J."/>
            <person name="Nusbaum C."/>
            <person name="Birren B."/>
        </authorList>
    </citation>
    <scope>NUCLEOTIDE SEQUENCE [LARGE SCALE GENOMIC DNA]</scope>
    <source>
        <strain evidence="1 2">54005</strain>
    </source>
</reference>
<name>X0BF80_FUSOX</name>